<evidence type="ECO:0000256" key="1">
    <source>
        <dbReference type="SAM" id="MobiDB-lite"/>
    </source>
</evidence>
<gene>
    <name evidence="2" type="primary">ORF13434</name>
</gene>
<sequence length="51" mass="6036">MDEHHNLQDASTKELFPDQTESAREDPDHICDEKLDRNEDHILFEEKLTSI</sequence>
<evidence type="ECO:0000313" key="2">
    <source>
        <dbReference type="EMBL" id="CEK51447.1"/>
    </source>
</evidence>
<feature type="region of interest" description="Disordered" evidence="1">
    <location>
        <begin position="1"/>
        <end position="32"/>
    </location>
</feature>
<dbReference type="EMBL" id="HACG01004582">
    <property type="protein sequence ID" value="CEK51447.1"/>
    <property type="molecule type" value="Transcribed_RNA"/>
</dbReference>
<feature type="non-terminal residue" evidence="2">
    <location>
        <position position="51"/>
    </location>
</feature>
<accession>A0A0B6Y591</accession>
<organism evidence="2">
    <name type="scientific">Arion vulgaris</name>
    <dbReference type="NCBI Taxonomy" id="1028688"/>
    <lineage>
        <taxon>Eukaryota</taxon>
        <taxon>Metazoa</taxon>
        <taxon>Spiralia</taxon>
        <taxon>Lophotrochozoa</taxon>
        <taxon>Mollusca</taxon>
        <taxon>Gastropoda</taxon>
        <taxon>Heterobranchia</taxon>
        <taxon>Euthyneura</taxon>
        <taxon>Panpulmonata</taxon>
        <taxon>Eupulmonata</taxon>
        <taxon>Stylommatophora</taxon>
        <taxon>Helicina</taxon>
        <taxon>Arionoidea</taxon>
        <taxon>Arionidae</taxon>
        <taxon>Arion</taxon>
    </lineage>
</organism>
<reference evidence="2" key="1">
    <citation type="submission" date="2014-12" db="EMBL/GenBank/DDBJ databases">
        <title>Insight into the proteome of Arion vulgaris.</title>
        <authorList>
            <person name="Aradska J."/>
            <person name="Bulat T."/>
            <person name="Smidak R."/>
            <person name="Sarate P."/>
            <person name="Gangsoo J."/>
            <person name="Sialana F."/>
            <person name="Bilban M."/>
            <person name="Lubec G."/>
        </authorList>
    </citation>
    <scope>NUCLEOTIDE SEQUENCE</scope>
    <source>
        <tissue evidence="2">Skin</tissue>
    </source>
</reference>
<name>A0A0B6Y591_9EUPU</name>
<proteinExistence type="predicted"/>
<protein>
    <submittedName>
        <fullName evidence="2">Uncharacterized protein</fullName>
    </submittedName>
</protein>
<dbReference type="AlphaFoldDB" id="A0A0B6Y591"/>